<accession>A0A0G3LXD8</accession>
<proteinExistence type="predicted"/>
<dbReference type="OrthoDB" id="969612at2"/>
<dbReference type="Proteomes" id="UP000035213">
    <property type="component" value="Chromosome"/>
</dbReference>
<evidence type="ECO:0000313" key="1">
    <source>
        <dbReference type="EMBL" id="AKK71294.1"/>
    </source>
</evidence>
<gene>
    <name evidence="1" type="ORF">OK18_00360</name>
</gene>
<dbReference type="AlphaFoldDB" id="A0A0G3LXD8"/>
<evidence type="ECO:0000313" key="2">
    <source>
        <dbReference type="Proteomes" id="UP000035213"/>
    </source>
</evidence>
<sequence length="145" mass="17379">MKSLNELNNTERAYLMARLFPEELKSLTDFMQAEIQHFRERELPIRKAWSKECIATADYWYLLIRNAEEILQKFNVQLYRNPRVFADQFFYSHNSVFAIHCLVQYVGSGKATYFMRLAIDLFFGDHEVKTMEFKIKENENTETNE</sequence>
<dbReference type="STRING" id="1324352.OK18_00360"/>
<name>A0A0G3LXD8_CHRGL</name>
<organism evidence="1 2">
    <name type="scientific">Chryseobacterium gallinarum</name>
    <dbReference type="NCBI Taxonomy" id="1324352"/>
    <lineage>
        <taxon>Bacteria</taxon>
        <taxon>Pseudomonadati</taxon>
        <taxon>Bacteroidota</taxon>
        <taxon>Flavobacteriia</taxon>
        <taxon>Flavobacteriales</taxon>
        <taxon>Weeksellaceae</taxon>
        <taxon>Chryseobacterium group</taxon>
        <taxon>Chryseobacterium</taxon>
    </lineage>
</organism>
<reference evidence="1 2" key="1">
    <citation type="submission" date="2014-11" db="EMBL/GenBank/DDBJ databases">
        <authorList>
            <person name="Park G.-S."/>
            <person name="Hong S.-J."/>
            <person name="Jung B.K."/>
            <person name="Khan A.R."/>
            <person name="Kwak Y."/>
            <person name="Shin J.-H."/>
        </authorList>
    </citation>
    <scope>NUCLEOTIDE SEQUENCE [LARGE SCALE GENOMIC DNA]</scope>
    <source>
        <strain evidence="1 2">DSM 27622</strain>
    </source>
</reference>
<dbReference type="EMBL" id="CP009928">
    <property type="protein sequence ID" value="AKK71294.1"/>
    <property type="molecule type" value="Genomic_DNA"/>
</dbReference>
<dbReference type="KEGG" id="cgn:OK18_00360"/>
<dbReference type="RefSeq" id="WP_053326682.1">
    <property type="nucleotide sequence ID" value="NZ_CP009928.1"/>
</dbReference>
<dbReference type="PATRIC" id="fig|1324352.5.peg.78"/>
<protein>
    <submittedName>
        <fullName evidence="1">Uncharacterized protein</fullName>
    </submittedName>
</protein>